<feature type="region of interest" description="Disordered" evidence="1">
    <location>
        <begin position="164"/>
        <end position="199"/>
    </location>
</feature>
<protein>
    <recommendedName>
        <fullName evidence="5">Transmembrane protein</fullName>
    </recommendedName>
</protein>
<feature type="transmembrane region" description="Helical" evidence="2">
    <location>
        <begin position="12"/>
        <end position="33"/>
    </location>
</feature>
<feature type="compositionally biased region" description="Low complexity" evidence="1">
    <location>
        <begin position="164"/>
        <end position="187"/>
    </location>
</feature>
<evidence type="ECO:0008006" key="5">
    <source>
        <dbReference type="Google" id="ProtNLM"/>
    </source>
</evidence>
<dbReference type="PANTHER" id="PTHR41390:SF1">
    <property type="entry name" value="NADH-UBIQUINONE OXIDOREDUCTASE 213 KDA SUBUNIT"/>
    <property type="match status" value="1"/>
</dbReference>
<feature type="transmembrane region" description="Helical" evidence="2">
    <location>
        <begin position="112"/>
        <end position="130"/>
    </location>
</feature>
<reference evidence="3" key="1">
    <citation type="journal article" date="2020" name="Fungal Divers.">
        <title>Resolving the Mortierellaceae phylogeny through synthesis of multi-gene phylogenetics and phylogenomics.</title>
        <authorList>
            <person name="Vandepol N."/>
            <person name="Liber J."/>
            <person name="Desiro A."/>
            <person name="Na H."/>
            <person name="Kennedy M."/>
            <person name="Barry K."/>
            <person name="Grigoriev I.V."/>
            <person name="Miller A.N."/>
            <person name="O'Donnell K."/>
            <person name="Stajich J.E."/>
            <person name="Bonito G."/>
        </authorList>
    </citation>
    <scope>NUCLEOTIDE SEQUENCE</scope>
    <source>
        <strain evidence="3">BC1065</strain>
    </source>
</reference>
<dbReference type="PANTHER" id="PTHR41390">
    <property type="entry name" value="CHROMOSOME 7, WHOLE GENOME SHOTGUN SEQUENCE"/>
    <property type="match status" value="1"/>
</dbReference>
<gene>
    <name evidence="3" type="ORF">DFQ27_004281</name>
</gene>
<evidence type="ECO:0000313" key="3">
    <source>
        <dbReference type="EMBL" id="KAG0270569.1"/>
    </source>
</evidence>
<evidence type="ECO:0000256" key="1">
    <source>
        <dbReference type="SAM" id="MobiDB-lite"/>
    </source>
</evidence>
<comment type="caution">
    <text evidence="3">The sequence shown here is derived from an EMBL/GenBank/DDBJ whole genome shotgun (WGS) entry which is preliminary data.</text>
</comment>
<dbReference type="Proteomes" id="UP000807716">
    <property type="component" value="Unassembled WGS sequence"/>
</dbReference>
<accession>A0A9P6QNC3</accession>
<dbReference type="EMBL" id="JAAAJB010000003">
    <property type="protein sequence ID" value="KAG0270569.1"/>
    <property type="molecule type" value="Genomic_DNA"/>
</dbReference>
<keyword evidence="2" id="KW-0472">Membrane</keyword>
<keyword evidence="2" id="KW-1133">Transmembrane helix</keyword>
<keyword evidence="2" id="KW-0812">Transmembrane</keyword>
<organism evidence="3 4">
    <name type="scientific">Actinomortierella ambigua</name>
    <dbReference type="NCBI Taxonomy" id="1343610"/>
    <lineage>
        <taxon>Eukaryota</taxon>
        <taxon>Fungi</taxon>
        <taxon>Fungi incertae sedis</taxon>
        <taxon>Mucoromycota</taxon>
        <taxon>Mortierellomycotina</taxon>
        <taxon>Mortierellomycetes</taxon>
        <taxon>Mortierellales</taxon>
        <taxon>Mortierellaceae</taxon>
        <taxon>Actinomortierella</taxon>
    </lineage>
</organism>
<evidence type="ECO:0000313" key="4">
    <source>
        <dbReference type="Proteomes" id="UP000807716"/>
    </source>
</evidence>
<name>A0A9P6QNC3_9FUNG</name>
<evidence type="ECO:0000256" key="2">
    <source>
        <dbReference type="SAM" id="Phobius"/>
    </source>
</evidence>
<feature type="transmembrane region" description="Helical" evidence="2">
    <location>
        <begin position="87"/>
        <end position="106"/>
    </location>
</feature>
<dbReference type="AlphaFoldDB" id="A0A9P6QNC3"/>
<keyword evidence="4" id="KW-1185">Reference proteome</keyword>
<dbReference type="OrthoDB" id="5565730at2759"/>
<proteinExistence type="predicted"/>
<sequence length="247" mass="26477">MNTTDKHQATINLAKGTAVAGLAGATAGATIGILRQKPVMNYAFSGGLNASLFGMTFIASREAFLRYQRAQNPAYGLKDSQTMSIDMLWSSTLAGAFTGGVLATLARGPKALPSGSVMFGLMGFSGQWMINRLHRMRQSRILASSSSLSDDKAVTAATVATGPTTTTTTATTTTTTSSSSPSSTTETAGHHHNHRQEEGVNMLLQVLPVRGTHMDDYEVKLQTRLDSIDKEMAFLQAEQSRRQQKQE</sequence>
<feature type="transmembrane region" description="Helical" evidence="2">
    <location>
        <begin position="39"/>
        <end position="59"/>
    </location>
</feature>